<gene>
    <name evidence="3" type="ORF">HF999_03275</name>
</gene>
<dbReference type="AlphaFoldDB" id="A0A846X0A9"/>
<evidence type="ECO:0000256" key="2">
    <source>
        <dbReference type="SAM" id="Phobius"/>
    </source>
</evidence>
<feature type="compositionally biased region" description="Pro residues" evidence="1">
    <location>
        <begin position="37"/>
        <end position="57"/>
    </location>
</feature>
<dbReference type="PANTHER" id="PTHR40076:SF1">
    <property type="entry name" value="MEMBRANE PROTEIN"/>
    <property type="match status" value="1"/>
</dbReference>
<accession>A0A846X0A9</accession>
<dbReference type="PANTHER" id="PTHR40076">
    <property type="entry name" value="MEMBRANE PROTEIN-RELATED"/>
    <property type="match status" value="1"/>
</dbReference>
<feature type="transmembrane region" description="Helical" evidence="2">
    <location>
        <begin position="87"/>
        <end position="112"/>
    </location>
</feature>
<feature type="transmembrane region" description="Helical" evidence="2">
    <location>
        <begin position="192"/>
        <end position="225"/>
    </location>
</feature>
<organism evidence="3 4">
    <name type="scientific">Tsukamurella spumae</name>
    <dbReference type="NCBI Taxonomy" id="44753"/>
    <lineage>
        <taxon>Bacteria</taxon>
        <taxon>Bacillati</taxon>
        <taxon>Actinomycetota</taxon>
        <taxon>Actinomycetes</taxon>
        <taxon>Mycobacteriales</taxon>
        <taxon>Tsukamurellaceae</taxon>
        <taxon>Tsukamurella</taxon>
    </lineage>
</organism>
<name>A0A846X0A9_9ACTN</name>
<reference evidence="3 4" key="1">
    <citation type="submission" date="2020-04" db="EMBL/GenBank/DDBJ databases">
        <title>MicrobeNet Type strains.</title>
        <authorList>
            <person name="Nicholson A.C."/>
        </authorList>
    </citation>
    <scope>NUCLEOTIDE SEQUENCE [LARGE SCALE GENOMIC DNA]</scope>
    <source>
        <strain evidence="3 4">DSM 44113</strain>
    </source>
</reference>
<sequence length="302" mass="30722">MTQPPNNPGDDQGGYPQDPNQGGYPQQPQPGYGQGGYPPPAGGFPPPPQGGFPPPPGGFGAPQPGGQPPFNVGDAFSWAWNKFSKNAVALIVPMLVYALVMGVLGGLFGFLLSGTFENVTTVTGSTSYGVSTQTTATATAMTWVVAVIGLVVFVFLGLVIQASYSSGLLDIADGREVAIGSFFQPRNLGGAAVTAILVSLAVGVGYVLCIVPGIVAAFLFAYSVYFAVDKNVSGVDALKASFETVKNNAGPSILTTLLAGLVAGAGAIVCYVGMLVTGPLGALVNIYAYRRLSGGQVAPLTP</sequence>
<evidence type="ECO:0000256" key="1">
    <source>
        <dbReference type="SAM" id="MobiDB-lite"/>
    </source>
</evidence>
<keyword evidence="4" id="KW-1185">Reference proteome</keyword>
<feature type="region of interest" description="Disordered" evidence="1">
    <location>
        <begin position="1"/>
        <end position="66"/>
    </location>
</feature>
<dbReference type="Proteomes" id="UP000582646">
    <property type="component" value="Unassembled WGS sequence"/>
</dbReference>
<dbReference type="RefSeq" id="WP_168544509.1">
    <property type="nucleotide sequence ID" value="NZ_BAAAKS010000002.1"/>
</dbReference>
<feature type="transmembrane region" description="Helical" evidence="2">
    <location>
        <begin position="257"/>
        <end position="284"/>
    </location>
</feature>
<keyword evidence="2" id="KW-0472">Membrane</keyword>
<feature type="transmembrane region" description="Helical" evidence="2">
    <location>
        <begin position="140"/>
        <end position="160"/>
    </location>
</feature>
<keyword evidence="2" id="KW-1133">Transmembrane helix</keyword>
<dbReference type="EMBL" id="JAAXOQ010000003">
    <property type="protein sequence ID" value="NKY17400.1"/>
    <property type="molecule type" value="Genomic_DNA"/>
</dbReference>
<evidence type="ECO:0000313" key="4">
    <source>
        <dbReference type="Proteomes" id="UP000582646"/>
    </source>
</evidence>
<evidence type="ECO:0000313" key="3">
    <source>
        <dbReference type="EMBL" id="NKY17400.1"/>
    </source>
</evidence>
<evidence type="ECO:0008006" key="5">
    <source>
        <dbReference type="Google" id="ProtNLM"/>
    </source>
</evidence>
<dbReference type="InterPro" id="IPR010380">
    <property type="entry name" value="DUF975"/>
</dbReference>
<comment type="caution">
    <text evidence="3">The sequence shown here is derived from an EMBL/GenBank/DDBJ whole genome shotgun (WGS) entry which is preliminary data.</text>
</comment>
<feature type="compositionally biased region" description="Low complexity" evidence="1">
    <location>
        <begin position="8"/>
        <end position="31"/>
    </location>
</feature>
<protein>
    <recommendedName>
        <fullName evidence="5">Integral membrane protein</fullName>
    </recommendedName>
</protein>
<keyword evidence="2" id="KW-0812">Transmembrane</keyword>
<proteinExistence type="predicted"/>